<comment type="subcellular location">
    <subcellularLocation>
        <location evidence="1">Cell membrane</location>
        <topology evidence="1">Multi-pass membrane protein</topology>
    </subcellularLocation>
</comment>
<evidence type="ECO:0000256" key="8">
    <source>
        <dbReference type="ARBA" id="ARBA00023136"/>
    </source>
</evidence>
<comment type="similarity">
    <text evidence="2">Belongs to the major facilitator superfamily. Metabolite:H+ Symporter (MHS) family (TC 2.A.1.6) family.</text>
</comment>
<feature type="transmembrane region" description="Helical" evidence="10">
    <location>
        <begin position="159"/>
        <end position="179"/>
    </location>
</feature>
<evidence type="ECO:0000256" key="5">
    <source>
        <dbReference type="ARBA" id="ARBA00022692"/>
    </source>
</evidence>
<evidence type="ECO:0000256" key="6">
    <source>
        <dbReference type="ARBA" id="ARBA00022847"/>
    </source>
</evidence>
<name>A0ABU1UIT8_9MICC</name>
<evidence type="ECO:0000256" key="10">
    <source>
        <dbReference type="SAM" id="Phobius"/>
    </source>
</evidence>
<feature type="transmembrane region" description="Helical" evidence="10">
    <location>
        <begin position="244"/>
        <end position="261"/>
    </location>
</feature>
<sequence length="456" mass="47864">MSTLQVPSPSTKSTLRKVTGAAAAGTVVEWFDFAIYGFLAPIIARTFFPAGDHITGLLQTFAVFAVAFALRPLGGAYFGALGDRIGRKKVLALTVLLMSGATATIGLLPSYSSIGIWAAVLLTLARSVQGLSAGGEYAGAVTYVIEHAPADQRSRYSSWMPAATFASFSAAALLCYLLTANLPAEAMDSWGWRIPFLVAVPLGLVAFYIRQRLDESPMFQEVLNSAVEVHAPLRDTLRLQWKPMLTLGGYISLTALSFYTFSTYMTTFLREVAKLPADQVLMSNVIALAFAAAMAPVLGRVCDKIGRRTTMVASSLLLGGLAVPAYLLASAGGFGNALAGQLLLAVGAVTANVVTAVLLSEVFPTAVRYTASAITYNVSYAIFGGTAPFVATFLIASTGNKLAPAIYLTVIAAAALLAAFLLPESSGRSMRASSLEEPDSRVHAAVASGGEPPHRA</sequence>
<evidence type="ECO:0000256" key="3">
    <source>
        <dbReference type="ARBA" id="ARBA00022448"/>
    </source>
</evidence>
<keyword evidence="6" id="KW-0769">Symport</keyword>
<feature type="transmembrane region" description="Helical" evidence="10">
    <location>
        <begin position="56"/>
        <end position="78"/>
    </location>
</feature>
<keyword evidence="8 10" id="KW-0472">Membrane</keyword>
<evidence type="ECO:0000256" key="1">
    <source>
        <dbReference type="ARBA" id="ARBA00004651"/>
    </source>
</evidence>
<organism evidence="12 13">
    <name type="scientific">Arthrobacter ginsengisoli</name>
    <dbReference type="NCBI Taxonomy" id="1356565"/>
    <lineage>
        <taxon>Bacteria</taxon>
        <taxon>Bacillati</taxon>
        <taxon>Actinomycetota</taxon>
        <taxon>Actinomycetes</taxon>
        <taxon>Micrococcales</taxon>
        <taxon>Micrococcaceae</taxon>
        <taxon>Arthrobacter</taxon>
    </lineage>
</organism>
<evidence type="ECO:0000256" key="2">
    <source>
        <dbReference type="ARBA" id="ARBA00008240"/>
    </source>
</evidence>
<keyword evidence="13" id="KW-1185">Reference proteome</keyword>
<dbReference type="InterPro" id="IPR051084">
    <property type="entry name" value="H+-coupled_symporters"/>
</dbReference>
<feature type="domain" description="Major facilitator superfamily (MFS) profile" evidence="11">
    <location>
        <begin position="18"/>
        <end position="426"/>
    </location>
</feature>
<evidence type="ECO:0000256" key="9">
    <source>
        <dbReference type="SAM" id="MobiDB-lite"/>
    </source>
</evidence>
<evidence type="ECO:0000313" key="13">
    <source>
        <dbReference type="Proteomes" id="UP001252243"/>
    </source>
</evidence>
<feature type="transmembrane region" description="Helical" evidence="10">
    <location>
        <begin position="90"/>
        <end position="108"/>
    </location>
</feature>
<evidence type="ECO:0000313" key="12">
    <source>
        <dbReference type="EMBL" id="MDR7085111.1"/>
    </source>
</evidence>
<dbReference type="Proteomes" id="UP001252243">
    <property type="component" value="Unassembled WGS sequence"/>
</dbReference>
<feature type="transmembrane region" description="Helical" evidence="10">
    <location>
        <begin position="402"/>
        <end position="422"/>
    </location>
</feature>
<dbReference type="SUPFAM" id="SSF103473">
    <property type="entry name" value="MFS general substrate transporter"/>
    <property type="match status" value="1"/>
</dbReference>
<feature type="transmembrane region" description="Helical" evidence="10">
    <location>
        <begin position="21"/>
        <end position="44"/>
    </location>
</feature>
<dbReference type="InterPro" id="IPR020846">
    <property type="entry name" value="MFS_dom"/>
</dbReference>
<feature type="transmembrane region" description="Helical" evidence="10">
    <location>
        <begin position="374"/>
        <end position="396"/>
    </location>
</feature>
<dbReference type="PANTHER" id="PTHR43528">
    <property type="entry name" value="ALPHA-KETOGLUTARATE PERMEASE"/>
    <property type="match status" value="1"/>
</dbReference>
<dbReference type="PROSITE" id="PS50850">
    <property type="entry name" value="MFS"/>
    <property type="match status" value="1"/>
</dbReference>
<dbReference type="InterPro" id="IPR005829">
    <property type="entry name" value="Sugar_transporter_CS"/>
</dbReference>
<feature type="transmembrane region" description="Helical" evidence="10">
    <location>
        <begin position="191"/>
        <end position="209"/>
    </location>
</feature>
<comment type="caution">
    <text evidence="12">The sequence shown here is derived from an EMBL/GenBank/DDBJ whole genome shotgun (WGS) entry which is preliminary data.</text>
</comment>
<evidence type="ECO:0000256" key="4">
    <source>
        <dbReference type="ARBA" id="ARBA00022475"/>
    </source>
</evidence>
<keyword evidence="3" id="KW-0813">Transport</keyword>
<proteinExistence type="inferred from homology"/>
<accession>A0ABU1UIT8</accession>
<evidence type="ECO:0000259" key="11">
    <source>
        <dbReference type="PROSITE" id="PS50850"/>
    </source>
</evidence>
<keyword evidence="4" id="KW-1003">Cell membrane</keyword>
<feature type="transmembrane region" description="Helical" evidence="10">
    <location>
        <begin position="114"/>
        <end position="138"/>
    </location>
</feature>
<keyword evidence="5 10" id="KW-0812">Transmembrane</keyword>
<protein>
    <submittedName>
        <fullName evidence="12">MHS family proline/betaine transporter-like MFS transporter</fullName>
    </submittedName>
</protein>
<reference evidence="12 13" key="1">
    <citation type="submission" date="2023-07" db="EMBL/GenBank/DDBJ databases">
        <title>Sorghum-associated microbial communities from plants grown in Nebraska, USA.</title>
        <authorList>
            <person name="Schachtman D."/>
        </authorList>
    </citation>
    <scope>NUCLEOTIDE SEQUENCE [LARGE SCALE GENOMIC DNA]</scope>
    <source>
        <strain evidence="12 13">BE167</strain>
    </source>
</reference>
<keyword evidence="7 10" id="KW-1133">Transmembrane helix</keyword>
<feature type="transmembrane region" description="Helical" evidence="10">
    <location>
        <begin position="311"/>
        <end position="329"/>
    </location>
</feature>
<dbReference type="InterPro" id="IPR011701">
    <property type="entry name" value="MFS"/>
</dbReference>
<dbReference type="InterPro" id="IPR036259">
    <property type="entry name" value="MFS_trans_sf"/>
</dbReference>
<dbReference type="Pfam" id="PF07690">
    <property type="entry name" value="MFS_1"/>
    <property type="match status" value="1"/>
</dbReference>
<dbReference type="Gene3D" id="1.20.1250.20">
    <property type="entry name" value="MFS general substrate transporter like domains"/>
    <property type="match status" value="1"/>
</dbReference>
<dbReference type="PROSITE" id="PS00217">
    <property type="entry name" value="SUGAR_TRANSPORT_2"/>
    <property type="match status" value="1"/>
</dbReference>
<gene>
    <name evidence="12" type="ORF">J2X01_004431</name>
</gene>
<evidence type="ECO:0000256" key="7">
    <source>
        <dbReference type="ARBA" id="ARBA00022989"/>
    </source>
</evidence>
<dbReference type="PANTHER" id="PTHR43528:SF1">
    <property type="entry name" value="ALPHA-KETOGLUTARATE PERMEASE"/>
    <property type="match status" value="1"/>
</dbReference>
<dbReference type="RefSeq" id="WP_310062563.1">
    <property type="nucleotide sequence ID" value="NZ_JAVDVQ010000050.1"/>
</dbReference>
<dbReference type="EMBL" id="JAVDVQ010000050">
    <property type="protein sequence ID" value="MDR7085111.1"/>
    <property type="molecule type" value="Genomic_DNA"/>
</dbReference>
<feature type="region of interest" description="Disordered" evidence="9">
    <location>
        <begin position="431"/>
        <end position="456"/>
    </location>
</feature>
<feature type="transmembrane region" description="Helical" evidence="10">
    <location>
        <begin position="281"/>
        <end position="299"/>
    </location>
</feature>
<feature type="transmembrane region" description="Helical" evidence="10">
    <location>
        <begin position="341"/>
        <end position="362"/>
    </location>
</feature>